<keyword evidence="2" id="KW-1185">Reference proteome</keyword>
<evidence type="ECO:0000313" key="1">
    <source>
        <dbReference type="EMBL" id="QBX55572.1"/>
    </source>
</evidence>
<evidence type="ECO:0000313" key="2">
    <source>
        <dbReference type="Proteomes" id="UP000294853"/>
    </source>
</evidence>
<dbReference type="Proteomes" id="UP000294853">
    <property type="component" value="Chromosome"/>
</dbReference>
<reference evidence="1 2" key="1">
    <citation type="submission" date="2019-03" db="EMBL/GenBank/DDBJ databases">
        <title>Three New Species of Nocardioides, Nocardioides euryhalodurans sp. nov., Nocardioides seonyuensis sp. nov. and Nocardioides eburneoflavus sp. nov. Iolated from Soil.</title>
        <authorList>
            <person name="Roh S.G."/>
            <person name="Lee C."/>
            <person name="Kim M.-K."/>
            <person name="Kim S.B."/>
        </authorList>
    </citation>
    <scope>NUCLEOTIDE SEQUENCE [LARGE SCALE GENOMIC DNA]</scope>
    <source>
        <strain evidence="1 2">MMS17-SY207-3</strain>
    </source>
</reference>
<organism evidence="1 2">
    <name type="scientific">Nocardioides seonyuensis</name>
    <dbReference type="NCBI Taxonomy" id="2518371"/>
    <lineage>
        <taxon>Bacteria</taxon>
        <taxon>Bacillati</taxon>
        <taxon>Actinomycetota</taxon>
        <taxon>Actinomycetes</taxon>
        <taxon>Propionibacteriales</taxon>
        <taxon>Nocardioidaceae</taxon>
        <taxon>Nocardioides</taxon>
    </lineage>
</organism>
<protein>
    <submittedName>
        <fullName evidence="1">Uncharacterized protein</fullName>
    </submittedName>
</protein>
<gene>
    <name evidence="1" type="ORF">EXE58_08975</name>
</gene>
<dbReference type="EMBL" id="CP038436">
    <property type="protein sequence ID" value="QBX55572.1"/>
    <property type="molecule type" value="Genomic_DNA"/>
</dbReference>
<proteinExistence type="predicted"/>
<accession>A0A4V1BM93</accession>
<name>A0A4V1BM93_9ACTN</name>
<dbReference type="AlphaFoldDB" id="A0A4V1BM93"/>
<sequence>MKHRREVALWQSVVISALTFTVGALASWSIGGLATEAVKKVSDRGPLAADVTVSGSLGGNILPLSRSELIASGAPTHMTLNEYADAVGGWAGGHTLIDLNLYGLAAYPVVIDDIKLTKVKCSPPSAGPYTFLREEGGGNLVGLEMIYEIEGSSSSVRGVPDPSHETFAEAEEQRWDFPRQVSQAEADRFKLGVSAPDGQLCEFEVTVDYRANGEDGHLSVEGDSGVAFRVADVKVADELLTDTELYATRD</sequence>
<dbReference type="RefSeq" id="WP_135267563.1">
    <property type="nucleotide sequence ID" value="NZ_CP038436.1"/>
</dbReference>
<dbReference type="KEGG" id="nsn:EXE58_08975"/>